<comment type="cofactor">
    <cofactor evidence="13">
        <name>Fe(2+)</name>
        <dbReference type="ChEBI" id="CHEBI:29033"/>
    </cofactor>
    <text evidence="13">Expected to bind 2 Fe(2+) ions per subunit.</text>
</comment>
<dbReference type="PROSITE" id="PS00476">
    <property type="entry name" value="FATTY_ACID_DESATUR_1"/>
    <property type="match status" value="1"/>
</dbReference>
<evidence type="ECO:0000256" key="2">
    <source>
        <dbReference type="ARBA" id="ARBA00009295"/>
    </source>
</evidence>
<evidence type="ECO:0000256" key="3">
    <source>
        <dbReference type="ARBA" id="ARBA00022516"/>
    </source>
</evidence>
<comment type="subcellular location">
    <subcellularLocation>
        <location evidence="1">Membrane</location>
        <topology evidence="1">Multi-pass membrane protein</topology>
    </subcellularLocation>
</comment>
<dbReference type="Pfam" id="PF00173">
    <property type="entry name" value="Cyt-b5"/>
    <property type="match status" value="1"/>
</dbReference>
<feature type="transmembrane region" description="Helical" evidence="14">
    <location>
        <begin position="181"/>
        <end position="202"/>
    </location>
</feature>
<evidence type="ECO:0000256" key="14">
    <source>
        <dbReference type="SAM" id="Phobius"/>
    </source>
</evidence>
<evidence type="ECO:0000259" key="15">
    <source>
        <dbReference type="PROSITE" id="PS50255"/>
    </source>
</evidence>
<keyword evidence="13" id="KW-0349">Heme</keyword>
<name>R4X6B8_TAPDE</name>
<comment type="function">
    <text evidence="13">Stearoyl-CoA desaturase that utilizes O(2) and electrons from reduced cytochrome b5 to introduce the first double bond into saturated fatty acyl-CoA substrates.</text>
</comment>
<evidence type="ECO:0000256" key="1">
    <source>
        <dbReference type="ARBA" id="ARBA00004141"/>
    </source>
</evidence>
<gene>
    <name evidence="16" type="ORF">TAPDE_000060</name>
</gene>
<keyword evidence="7 14" id="KW-1133">Transmembrane helix</keyword>
<comment type="similarity">
    <text evidence="2 13">Belongs to the fatty acid desaturase type 1 family.</text>
</comment>
<dbReference type="GO" id="GO:0004768">
    <property type="term" value="F:stearoyl-CoA 9-desaturase activity"/>
    <property type="evidence" value="ECO:0007669"/>
    <property type="project" value="UniProtKB-UniRule"/>
</dbReference>
<keyword evidence="8 13" id="KW-0560">Oxidoreductase</keyword>
<dbReference type="PANTHER" id="PTHR11351">
    <property type="entry name" value="ACYL-COA DESATURASE"/>
    <property type="match status" value="1"/>
</dbReference>
<dbReference type="PANTHER" id="PTHR11351:SF31">
    <property type="entry name" value="DESATURASE 1, ISOFORM A-RELATED"/>
    <property type="match status" value="1"/>
</dbReference>
<evidence type="ECO:0000256" key="13">
    <source>
        <dbReference type="PIRNR" id="PIRNR000345"/>
    </source>
</evidence>
<dbReference type="eggNOG" id="KOG1600">
    <property type="taxonomic scope" value="Eukaryota"/>
</dbReference>
<comment type="catalytic activity">
    <reaction evidence="13">
        <text>octadecanoyl-CoA + 2 Fe(II)-[cytochrome b5] + O2 + 2 H(+) = (9Z)-octadecenoyl-CoA + 2 Fe(III)-[cytochrome b5] + 2 H2O</text>
        <dbReference type="Rhea" id="RHEA:19721"/>
        <dbReference type="Rhea" id="RHEA-COMP:10438"/>
        <dbReference type="Rhea" id="RHEA-COMP:10439"/>
        <dbReference type="ChEBI" id="CHEBI:15377"/>
        <dbReference type="ChEBI" id="CHEBI:15378"/>
        <dbReference type="ChEBI" id="CHEBI:15379"/>
        <dbReference type="ChEBI" id="CHEBI:29033"/>
        <dbReference type="ChEBI" id="CHEBI:29034"/>
        <dbReference type="ChEBI" id="CHEBI:57387"/>
        <dbReference type="ChEBI" id="CHEBI:57394"/>
        <dbReference type="EC" id="1.14.19.1"/>
    </reaction>
</comment>
<dbReference type="AlphaFoldDB" id="R4X6B8"/>
<reference evidence="16 17" key="1">
    <citation type="journal article" date="2013" name="MBio">
        <title>Genome sequencing of the plant pathogen Taphrina deformans, the causal agent of peach leaf curl.</title>
        <authorList>
            <person name="Cisse O.H."/>
            <person name="Almeida J.M.G.C.F."/>
            <person name="Fonseca A."/>
            <person name="Kumar A.A."/>
            <person name="Salojaervi J."/>
            <person name="Overmyer K."/>
            <person name="Hauser P.M."/>
            <person name="Pagni M."/>
        </authorList>
    </citation>
    <scope>NUCLEOTIDE SEQUENCE [LARGE SCALE GENOMIC DNA]</scope>
    <source>
        <strain evidence="17">PYCC 5710 / ATCC 11124 / CBS 356.35 / IMI 108563 / JCM 9778 / NBRC 8474</strain>
    </source>
</reference>
<protein>
    <recommendedName>
        <fullName evidence="13">Acyl-CoA desaturase</fullName>
        <ecNumber evidence="13">1.14.19.1</ecNumber>
    </recommendedName>
</protein>
<evidence type="ECO:0000256" key="9">
    <source>
        <dbReference type="ARBA" id="ARBA00023004"/>
    </source>
</evidence>
<dbReference type="InterPro" id="IPR001522">
    <property type="entry name" value="FADS-1_CS"/>
</dbReference>
<keyword evidence="13" id="KW-0813">Transport</keyword>
<dbReference type="SMART" id="SM01117">
    <property type="entry name" value="Cyt-b5"/>
    <property type="match status" value="1"/>
</dbReference>
<keyword evidence="3 13" id="KW-0444">Lipid biosynthesis</keyword>
<dbReference type="VEuPathDB" id="FungiDB:TAPDE_000060"/>
<dbReference type="EMBL" id="CAHR02000002">
    <property type="protein sequence ID" value="CCG80550.1"/>
    <property type="molecule type" value="Genomic_DNA"/>
</dbReference>
<feature type="domain" description="Cytochrome b5 heme-binding" evidence="15">
    <location>
        <begin position="350"/>
        <end position="409"/>
    </location>
</feature>
<keyword evidence="12 13" id="KW-0275">Fatty acid biosynthesis</keyword>
<accession>R4X6B8</accession>
<dbReference type="Gene3D" id="3.10.120.10">
    <property type="entry name" value="Cytochrome b5-like heme/steroid binding domain"/>
    <property type="match status" value="1"/>
</dbReference>
<organism evidence="16 17">
    <name type="scientific">Taphrina deformans (strain PYCC 5710 / ATCC 11124 / CBS 356.35 / IMI 108563 / JCM 9778 / NBRC 8474)</name>
    <name type="common">Peach leaf curl fungus</name>
    <name type="synonym">Lalaria deformans</name>
    <dbReference type="NCBI Taxonomy" id="1097556"/>
    <lineage>
        <taxon>Eukaryota</taxon>
        <taxon>Fungi</taxon>
        <taxon>Dikarya</taxon>
        <taxon>Ascomycota</taxon>
        <taxon>Taphrinomycotina</taxon>
        <taxon>Taphrinomycetes</taxon>
        <taxon>Taphrinales</taxon>
        <taxon>Taphrinaceae</taxon>
        <taxon>Taphrina</taxon>
    </lineage>
</organism>
<keyword evidence="17" id="KW-1185">Reference proteome</keyword>
<evidence type="ECO:0000313" key="17">
    <source>
        <dbReference type="Proteomes" id="UP000013776"/>
    </source>
</evidence>
<sequence length="430" mass="48585">MSPESHAAKDGNVSVVVEKIDGPAIALRESIDWTNFYKHLQIGALPLLTLPVLSAYGLYTTGVHSRTMQLTFAAYMISTLSITAGYHRLFSHKAYSSSSILKALLLCAGAGTGEGSCKWWVRGHRAHHRYSDTDHDPYGVHEGFFHAHFGWMIFTPRFKPGHVDMSDIAKDKLVLWQHKHYITLFFIFGFIIPLCIAGFGWGDWRGGFYYACCLRMTLAHHATFCVNSVAHYFGEASYDDSRSPRDHILTAIITNGEGYHNFHHEFPNDYRNTVQWYQYDPTKVLIWFCSVIGLASDLNRTGDQVIQKSAVQMEQKVLDRKKAQLSWPQADLPEMGEREFKFLAKTRKLVICNGYVHDLETFAAEHPGGVGFINANLSKDVTEKFNGSVYKHSNSANNILQMLRIASYRETVPPVTGPEFELPQHTSRAA</sequence>
<evidence type="ECO:0000256" key="10">
    <source>
        <dbReference type="ARBA" id="ARBA00023098"/>
    </source>
</evidence>
<feature type="transmembrane region" description="Helical" evidence="14">
    <location>
        <begin position="40"/>
        <end position="58"/>
    </location>
</feature>
<evidence type="ECO:0000256" key="8">
    <source>
        <dbReference type="ARBA" id="ARBA00023002"/>
    </source>
</evidence>
<dbReference type="InterPro" id="IPR001199">
    <property type="entry name" value="Cyt_B5-like_heme/steroid-bd"/>
</dbReference>
<dbReference type="GO" id="GO:0005789">
    <property type="term" value="C:endoplasmic reticulum membrane"/>
    <property type="evidence" value="ECO:0007669"/>
    <property type="project" value="TreeGrafter"/>
</dbReference>
<dbReference type="InterPro" id="IPR009160">
    <property type="entry name" value="Acyl-CoA_deSatase_haem/ster-bd"/>
</dbReference>
<evidence type="ECO:0000256" key="12">
    <source>
        <dbReference type="ARBA" id="ARBA00023160"/>
    </source>
</evidence>
<keyword evidence="9 13" id="KW-0408">Iron</keyword>
<dbReference type="STRING" id="1097556.R4X6B8"/>
<dbReference type="PRINTS" id="PR00075">
    <property type="entry name" value="FACDDSATRASE"/>
</dbReference>
<dbReference type="PROSITE" id="PS50255">
    <property type="entry name" value="CYTOCHROME_B5_2"/>
    <property type="match status" value="1"/>
</dbReference>
<evidence type="ECO:0000256" key="4">
    <source>
        <dbReference type="ARBA" id="ARBA00022692"/>
    </source>
</evidence>
<keyword evidence="13" id="KW-0249">Electron transport</keyword>
<feature type="transmembrane region" description="Helical" evidence="14">
    <location>
        <begin position="70"/>
        <end position="87"/>
    </location>
</feature>
<keyword evidence="10 13" id="KW-0443">Lipid metabolism</keyword>
<dbReference type="GO" id="GO:0005506">
    <property type="term" value="F:iron ion binding"/>
    <property type="evidence" value="ECO:0007669"/>
    <property type="project" value="TreeGrafter"/>
</dbReference>
<evidence type="ECO:0000256" key="6">
    <source>
        <dbReference type="ARBA" id="ARBA00022832"/>
    </source>
</evidence>
<dbReference type="SUPFAM" id="SSF55856">
    <property type="entry name" value="Cytochrome b5-like heme/steroid binding domain"/>
    <property type="match status" value="1"/>
</dbReference>
<dbReference type="EC" id="1.14.19.1" evidence="13"/>
<keyword evidence="4 14" id="KW-0812">Transmembrane</keyword>
<evidence type="ECO:0000256" key="7">
    <source>
        <dbReference type="ARBA" id="ARBA00022989"/>
    </source>
</evidence>
<comment type="caution">
    <text evidence="16">The sequence shown here is derived from an EMBL/GenBank/DDBJ whole genome shotgun (WGS) entry which is preliminary data.</text>
</comment>
<dbReference type="CDD" id="cd03505">
    <property type="entry name" value="Delta9-FADS-like"/>
    <property type="match status" value="1"/>
</dbReference>
<evidence type="ECO:0000256" key="11">
    <source>
        <dbReference type="ARBA" id="ARBA00023136"/>
    </source>
</evidence>
<keyword evidence="11 14" id="KW-0472">Membrane</keyword>
<dbReference type="OrthoDB" id="10260134at2759"/>
<keyword evidence="5 13" id="KW-0479">Metal-binding</keyword>
<keyword evidence="6 13" id="KW-0276">Fatty acid metabolism</keyword>
<evidence type="ECO:0000313" key="16">
    <source>
        <dbReference type="EMBL" id="CCG80550.1"/>
    </source>
</evidence>
<dbReference type="PIRSF" id="PIRSF000345">
    <property type="entry name" value="OLE1"/>
    <property type="match status" value="1"/>
</dbReference>
<dbReference type="eggNOG" id="KOG0537">
    <property type="taxonomic scope" value="Eukaryota"/>
</dbReference>
<dbReference type="Proteomes" id="UP000013776">
    <property type="component" value="Unassembled WGS sequence"/>
</dbReference>
<dbReference type="GO" id="GO:0006636">
    <property type="term" value="P:unsaturated fatty acid biosynthetic process"/>
    <property type="evidence" value="ECO:0007669"/>
    <property type="project" value="UniProtKB-UniRule"/>
</dbReference>
<dbReference type="InterPro" id="IPR015876">
    <property type="entry name" value="Acyl-CoA_DS"/>
</dbReference>
<evidence type="ECO:0000256" key="5">
    <source>
        <dbReference type="ARBA" id="ARBA00022723"/>
    </source>
</evidence>
<proteinExistence type="inferred from homology"/>
<dbReference type="InterPro" id="IPR036400">
    <property type="entry name" value="Cyt_B5-like_heme/steroid_sf"/>
</dbReference>